<reference evidence="1 2" key="1">
    <citation type="submission" date="2017-01" db="EMBL/GenBank/DDBJ databases">
        <authorList>
            <person name="Mah S.A."/>
            <person name="Swanson W.J."/>
            <person name="Moy G.W."/>
            <person name="Vacquier V.D."/>
        </authorList>
    </citation>
    <scope>NUCLEOTIDE SEQUENCE [LARGE SCALE GENOMIC DNA]</scope>
    <source>
        <strain evidence="1 2">RU36E</strain>
    </source>
</reference>
<evidence type="ECO:0000313" key="2">
    <source>
        <dbReference type="Proteomes" id="UP000185841"/>
    </source>
</evidence>
<gene>
    <name evidence="1" type="ORF">SAMN05878282_11452</name>
</gene>
<evidence type="ECO:0000313" key="1">
    <source>
        <dbReference type="EMBL" id="SIR05053.1"/>
    </source>
</evidence>
<dbReference type="AlphaFoldDB" id="A0A1N6XRV5"/>
<proteinExistence type="predicted"/>
<protein>
    <submittedName>
        <fullName evidence="1">Uncharacterized protein</fullName>
    </submittedName>
</protein>
<sequence>MSSFAAIANLIAASAFHSTPTNQPARARQ</sequence>
<dbReference type="EMBL" id="FTMP01000014">
    <property type="protein sequence ID" value="SIR05053.1"/>
    <property type="molecule type" value="Genomic_DNA"/>
</dbReference>
<organism evidence="1 2">
    <name type="scientific">Aquipseudomonas alcaligenes</name>
    <name type="common">Pseudomonas alcaligenes</name>
    <dbReference type="NCBI Taxonomy" id="43263"/>
    <lineage>
        <taxon>Bacteria</taxon>
        <taxon>Pseudomonadati</taxon>
        <taxon>Pseudomonadota</taxon>
        <taxon>Gammaproteobacteria</taxon>
        <taxon>Pseudomonadales</taxon>
        <taxon>Pseudomonadaceae</taxon>
        <taxon>Aquipseudomonas</taxon>
    </lineage>
</organism>
<dbReference type="Proteomes" id="UP000185841">
    <property type="component" value="Unassembled WGS sequence"/>
</dbReference>
<name>A0A1N6XRV5_AQUAC</name>
<accession>A0A1N6XRV5</accession>